<dbReference type="AlphaFoldDB" id="A0A6A6SAE3"/>
<dbReference type="Proteomes" id="UP000799753">
    <property type="component" value="Unassembled WGS sequence"/>
</dbReference>
<gene>
    <name evidence="8" type="ORF">P280DRAFT_227536</name>
</gene>
<name>A0A6A6SAE3_9PLEO</name>
<feature type="transmembrane region" description="Helical" evidence="6">
    <location>
        <begin position="140"/>
        <end position="160"/>
    </location>
</feature>
<feature type="domain" description="MARVEL" evidence="7">
    <location>
        <begin position="16"/>
        <end position="154"/>
    </location>
</feature>
<protein>
    <recommendedName>
        <fullName evidence="7">MARVEL domain-containing protein</fullName>
    </recommendedName>
</protein>
<keyword evidence="4 6" id="KW-0472">Membrane</keyword>
<comment type="subcellular location">
    <subcellularLocation>
        <location evidence="1">Membrane</location>
        <topology evidence="1">Multi-pass membrane protein</topology>
    </subcellularLocation>
</comment>
<evidence type="ECO:0000256" key="6">
    <source>
        <dbReference type="SAM" id="Phobius"/>
    </source>
</evidence>
<dbReference type="InterPro" id="IPR008253">
    <property type="entry name" value="Marvel"/>
</dbReference>
<dbReference type="EMBL" id="MU006779">
    <property type="protein sequence ID" value="KAF2644212.1"/>
    <property type="molecule type" value="Genomic_DNA"/>
</dbReference>
<dbReference type="Pfam" id="PF01284">
    <property type="entry name" value="MARVEL"/>
    <property type="match status" value="1"/>
</dbReference>
<feature type="transmembrane region" description="Helical" evidence="6">
    <location>
        <begin position="49"/>
        <end position="70"/>
    </location>
</feature>
<evidence type="ECO:0000256" key="4">
    <source>
        <dbReference type="ARBA" id="ARBA00023136"/>
    </source>
</evidence>
<dbReference type="OrthoDB" id="3798631at2759"/>
<feature type="transmembrane region" description="Helical" evidence="6">
    <location>
        <begin position="82"/>
        <end position="104"/>
    </location>
</feature>
<feature type="transmembrane region" description="Helical" evidence="6">
    <location>
        <begin position="16"/>
        <end position="37"/>
    </location>
</feature>
<accession>A0A6A6SAE3</accession>
<feature type="compositionally biased region" description="Low complexity" evidence="5">
    <location>
        <begin position="183"/>
        <end position="196"/>
    </location>
</feature>
<proteinExistence type="predicted"/>
<feature type="compositionally biased region" description="Polar residues" evidence="5">
    <location>
        <begin position="219"/>
        <end position="232"/>
    </location>
</feature>
<evidence type="ECO:0000256" key="1">
    <source>
        <dbReference type="ARBA" id="ARBA00004141"/>
    </source>
</evidence>
<keyword evidence="2 6" id="KW-0812">Transmembrane</keyword>
<organism evidence="8 9">
    <name type="scientific">Massarina eburnea CBS 473.64</name>
    <dbReference type="NCBI Taxonomy" id="1395130"/>
    <lineage>
        <taxon>Eukaryota</taxon>
        <taxon>Fungi</taxon>
        <taxon>Dikarya</taxon>
        <taxon>Ascomycota</taxon>
        <taxon>Pezizomycotina</taxon>
        <taxon>Dothideomycetes</taxon>
        <taxon>Pleosporomycetidae</taxon>
        <taxon>Pleosporales</taxon>
        <taxon>Massarineae</taxon>
        <taxon>Massarinaceae</taxon>
        <taxon>Massarina</taxon>
    </lineage>
</organism>
<evidence type="ECO:0000313" key="8">
    <source>
        <dbReference type="EMBL" id="KAF2644212.1"/>
    </source>
</evidence>
<sequence>MFGLKGGAVGVPRWILVFRVLQLFFAILIIALTAYALSVYDGGPAKPALIAALIIGILTIIPVLILITPLHIAQRKIYDPSIALLLELGALLFWLGAFAALASYHDVFSGYGRSEIFAFLGGDECRMCRSAWRAGVASTVFAALEFLLFLFTTLIFVYYFHHHIAGTTPHGIPIRSGRHNTHHTSSTTGTTATHHSLPQNNTATNDYEMSPTTTHTTTNDNSSHPGNPNYSVPSPPATGGYGGSEAPTSSGPNTGSYYGKGL</sequence>
<evidence type="ECO:0000256" key="5">
    <source>
        <dbReference type="SAM" id="MobiDB-lite"/>
    </source>
</evidence>
<dbReference type="PANTHER" id="PTHR37451:SF4">
    <property type="entry name" value="MARVEL DOMAIN-CONTAINING PROTEIN"/>
    <property type="match status" value="1"/>
</dbReference>
<evidence type="ECO:0000256" key="3">
    <source>
        <dbReference type="ARBA" id="ARBA00022989"/>
    </source>
</evidence>
<evidence type="ECO:0000259" key="7">
    <source>
        <dbReference type="Pfam" id="PF01284"/>
    </source>
</evidence>
<feature type="compositionally biased region" description="Polar residues" evidence="5">
    <location>
        <begin position="246"/>
        <end position="256"/>
    </location>
</feature>
<feature type="region of interest" description="Disordered" evidence="5">
    <location>
        <begin position="172"/>
        <end position="262"/>
    </location>
</feature>
<feature type="compositionally biased region" description="Polar residues" evidence="5">
    <location>
        <begin position="197"/>
        <end position="211"/>
    </location>
</feature>
<evidence type="ECO:0000313" key="9">
    <source>
        <dbReference type="Proteomes" id="UP000799753"/>
    </source>
</evidence>
<evidence type="ECO:0000256" key="2">
    <source>
        <dbReference type="ARBA" id="ARBA00022692"/>
    </source>
</evidence>
<keyword evidence="3 6" id="KW-1133">Transmembrane helix</keyword>
<dbReference type="GO" id="GO:0016020">
    <property type="term" value="C:membrane"/>
    <property type="evidence" value="ECO:0007669"/>
    <property type="project" value="UniProtKB-SubCell"/>
</dbReference>
<reference evidence="8" key="1">
    <citation type="journal article" date="2020" name="Stud. Mycol.">
        <title>101 Dothideomycetes genomes: a test case for predicting lifestyles and emergence of pathogens.</title>
        <authorList>
            <person name="Haridas S."/>
            <person name="Albert R."/>
            <person name="Binder M."/>
            <person name="Bloem J."/>
            <person name="Labutti K."/>
            <person name="Salamov A."/>
            <person name="Andreopoulos B."/>
            <person name="Baker S."/>
            <person name="Barry K."/>
            <person name="Bills G."/>
            <person name="Bluhm B."/>
            <person name="Cannon C."/>
            <person name="Castanera R."/>
            <person name="Culley D."/>
            <person name="Daum C."/>
            <person name="Ezra D."/>
            <person name="Gonzalez J."/>
            <person name="Henrissat B."/>
            <person name="Kuo A."/>
            <person name="Liang C."/>
            <person name="Lipzen A."/>
            <person name="Lutzoni F."/>
            <person name="Magnuson J."/>
            <person name="Mondo S."/>
            <person name="Nolan M."/>
            <person name="Ohm R."/>
            <person name="Pangilinan J."/>
            <person name="Park H.-J."/>
            <person name="Ramirez L."/>
            <person name="Alfaro M."/>
            <person name="Sun H."/>
            <person name="Tritt A."/>
            <person name="Yoshinaga Y."/>
            <person name="Zwiers L.-H."/>
            <person name="Turgeon B."/>
            <person name="Goodwin S."/>
            <person name="Spatafora J."/>
            <person name="Crous P."/>
            <person name="Grigoriev I."/>
        </authorList>
    </citation>
    <scope>NUCLEOTIDE SEQUENCE</scope>
    <source>
        <strain evidence="8">CBS 473.64</strain>
    </source>
</reference>
<dbReference type="PANTHER" id="PTHR37451">
    <property type="entry name" value="MARVEL DOMAIN"/>
    <property type="match status" value="1"/>
</dbReference>
<keyword evidence="9" id="KW-1185">Reference proteome</keyword>